<dbReference type="Proteomes" id="UP001281761">
    <property type="component" value="Unassembled WGS sequence"/>
</dbReference>
<proteinExistence type="predicted"/>
<organism evidence="2 3">
    <name type="scientific">Blattamonas nauphoetae</name>
    <dbReference type="NCBI Taxonomy" id="2049346"/>
    <lineage>
        <taxon>Eukaryota</taxon>
        <taxon>Metamonada</taxon>
        <taxon>Preaxostyla</taxon>
        <taxon>Oxymonadida</taxon>
        <taxon>Blattamonas</taxon>
    </lineage>
</organism>
<name>A0ABQ9WTP6_9EUKA</name>
<feature type="region of interest" description="Disordered" evidence="1">
    <location>
        <begin position="47"/>
        <end position="87"/>
    </location>
</feature>
<evidence type="ECO:0000313" key="3">
    <source>
        <dbReference type="Proteomes" id="UP001281761"/>
    </source>
</evidence>
<evidence type="ECO:0000256" key="1">
    <source>
        <dbReference type="SAM" id="MobiDB-lite"/>
    </source>
</evidence>
<comment type="caution">
    <text evidence="2">The sequence shown here is derived from an EMBL/GenBank/DDBJ whole genome shotgun (WGS) entry which is preliminary data.</text>
</comment>
<evidence type="ECO:0000313" key="2">
    <source>
        <dbReference type="EMBL" id="KAK2942875.1"/>
    </source>
</evidence>
<protein>
    <submittedName>
        <fullName evidence="2">Uncharacterized protein</fullName>
    </submittedName>
</protein>
<dbReference type="EMBL" id="JARBJD010000377">
    <property type="protein sequence ID" value="KAK2942875.1"/>
    <property type="molecule type" value="Genomic_DNA"/>
</dbReference>
<feature type="compositionally biased region" description="Polar residues" evidence="1">
    <location>
        <begin position="59"/>
        <end position="74"/>
    </location>
</feature>
<keyword evidence="3" id="KW-1185">Reference proteome</keyword>
<reference evidence="2 3" key="1">
    <citation type="journal article" date="2022" name="bioRxiv">
        <title>Genomics of Preaxostyla Flagellates Illuminates Evolutionary Transitions and the Path Towards Mitochondrial Loss.</title>
        <authorList>
            <person name="Novak L.V.F."/>
            <person name="Treitli S.C."/>
            <person name="Pyrih J."/>
            <person name="Halakuc P."/>
            <person name="Pipaliya S.V."/>
            <person name="Vacek V."/>
            <person name="Brzon O."/>
            <person name="Soukal P."/>
            <person name="Eme L."/>
            <person name="Dacks J.B."/>
            <person name="Karnkowska A."/>
            <person name="Elias M."/>
            <person name="Hampl V."/>
        </authorList>
    </citation>
    <scope>NUCLEOTIDE SEQUENCE [LARGE SCALE GENOMIC DNA]</scope>
    <source>
        <strain evidence="2">NAU3</strain>
        <tissue evidence="2">Gut</tissue>
    </source>
</reference>
<accession>A0ABQ9WTP6</accession>
<sequence>MINLEKKEEANPLFTRSEPKIWASQQPTLLTQLCHTISSIVEEVMGSETQSAMARREASNPQNPQPEQVANQSCRHPRLDEVEENIE</sequence>
<gene>
    <name evidence="2" type="ORF">BLNAU_22204</name>
</gene>